<accession>A0ACB9MA93</accession>
<evidence type="ECO:0000313" key="2">
    <source>
        <dbReference type="Proteomes" id="UP001057402"/>
    </source>
</evidence>
<reference evidence="2" key="1">
    <citation type="journal article" date="2023" name="Front. Plant Sci.">
        <title>Chromosomal-level genome assembly of Melastoma candidum provides insights into trichome evolution.</title>
        <authorList>
            <person name="Zhong Y."/>
            <person name="Wu W."/>
            <person name="Sun C."/>
            <person name="Zou P."/>
            <person name="Liu Y."/>
            <person name="Dai S."/>
            <person name="Zhou R."/>
        </authorList>
    </citation>
    <scope>NUCLEOTIDE SEQUENCE [LARGE SCALE GENOMIC DNA]</scope>
</reference>
<organism evidence="1 2">
    <name type="scientific">Melastoma candidum</name>
    <dbReference type="NCBI Taxonomy" id="119954"/>
    <lineage>
        <taxon>Eukaryota</taxon>
        <taxon>Viridiplantae</taxon>
        <taxon>Streptophyta</taxon>
        <taxon>Embryophyta</taxon>
        <taxon>Tracheophyta</taxon>
        <taxon>Spermatophyta</taxon>
        <taxon>Magnoliopsida</taxon>
        <taxon>eudicotyledons</taxon>
        <taxon>Gunneridae</taxon>
        <taxon>Pentapetalae</taxon>
        <taxon>rosids</taxon>
        <taxon>malvids</taxon>
        <taxon>Myrtales</taxon>
        <taxon>Melastomataceae</taxon>
        <taxon>Melastomatoideae</taxon>
        <taxon>Melastomateae</taxon>
        <taxon>Melastoma</taxon>
    </lineage>
</organism>
<name>A0ACB9MA93_9MYRT</name>
<keyword evidence="2" id="KW-1185">Reference proteome</keyword>
<proteinExistence type="predicted"/>
<sequence>MGINPVTHEPIRDRQDHPQPEIRASKSDRPQTNPMSPSSPSTSLPSTTTIPTSGNTFDDLAMLFPDDDEMMTMMTGFWGGEESFRWE</sequence>
<dbReference type="EMBL" id="CM042889">
    <property type="protein sequence ID" value="KAI4321254.1"/>
    <property type="molecule type" value="Genomic_DNA"/>
</dbReference>
<gene>
    <name evidence="1" type="ORF">MLD38_034654</name>
</gene>
<evidence type="ECO:0000313" key="1">
    <source>
        <dbReference type="EMBL" id="KAI4321254.1"/>
    </source>
</evidence>
<dbReference type="Proteomes" id="UP001057402">
    <property type="component" value="Chromosome 10"/>
</dbReference>
<comment type="caution">
    <text evidence="1">The sequence shown here is derived from an EMBL/GenBank/DDBJ whole genome shotgun (WGS) entry which is preliminary data.</text>
</comment>
<protein>
    <submittedName>
        <fullName evidence="1">Uncharacterized protein</fullName>
    </submittedName>
</protein>